<dbReference type="EMBL" id="MU825442">
    <property type="protein sequence ID" value="KAJ7389054.1"/>
    <property type="molecule type" value="Genomic_DNA"/>
</dbReference>
<comment type="caution">
    <text evidence="1">The sequence shown here is derived from an EMBL/GenBank/DDBJ whole genome shotgun (WGS) entry which is preliminary data.</text>
</comment>
<reference evidence="1" key="1">
    <citation type="submission" date="2023-01" db="EMBL/GenBank/DDBJ databases">
        <title>Genome assembly of the deep-sea coral Lophelia pertusa.</title>
        <authorList>
            <person name="Herrera S."/>
            <person name="Cordes E."/>
        </authorList>
    </citation>
    <scope>NUCLEOTIDE SEQUENCE</scope>
    <source>
        <strain evidence="1">USNM1676648</strain>
        <tissue evidence="1">Polyp</tissue>
    </source>
</reference>
<organism evidence="1 2">
    <name type="scientific">Desmophyllum pertusum</name>
    <dbReference type="NCBI Taxonomy" id="174260"/>
    <lineage>
        <taxon>Eukaryota</taxon>
        <taxon>Metazoa</taxon>
        <taxon>Cnidaria</taxon>
        <taxon>Anthozoa</taxon>
        <taxon>Hexacorallia</taxon>
        <taxon>Scleractinia</taxon>
        <taxon>Caryophylliina</taxon>
        <taxon>Caryophylliidae</taxon>
        <taxon>Desmophyllum</taxon>
    </lineage>
</organism>
<protein>
    <submittedName>
        <fullName evidence="1">Uncharacterized protein</fullName>
    </submittedName>
</protein>
<dbReference type="Proteomes" id="UP001163046">
    <property type="component" value="Unassembled WGS sequence"/>
</dbReference>
<name>A0A9X0D8R1_9CNID</name>
<proteinExistence type="predicted"/>
<dbReference type="AlphaFoldDB" id="A0A9X0D8R1"/>
<sequence>MTKLVKFAVTGPLVSTMECTRAMGAAASTRGRAADLSPGCVRARDIARWTRAVATTARLCRLKKCVEIGMNLDGVYRRQGLMKNLYLQQKVQQLSHQVTCALIWLLRRKLSVFPLPPLN</sequence>
<accession>A0A9X0D8R1</accession>
<evidence type="ECO:0000313" key="1">
    <source>
        <dbReference type="EMBL" id="KAJ7389054.1"/>
    </source>
</evidence>
<gene>
    <name evidence="1" type="ORF">OS493_033913</name>
</gene>
<evidence type="ECO:0000313" key="2">
    <source>
        <dbReference type="Proteomes" id="UP001163046"/>
    </source>
</evidence>
<keyword evidence="2" id="KW-1185">Reference proteome</keyword>
<dbReference type="SUPFAM" id="SSF57716">
    <property type="entry name" value="Glucocorticoid receptor-like (DNA-binding domain)"/>
    <property type="match status" value="1"/>
</dbReference>